<gene>
    <name evidence="3" type="ORF">EVA99_02285</name>
</gene>
<dbReference type="InterPro" id="IPR050322">
    <property type="entry name" value="Fe-S_cluster_asmbl/transfer"/>
</dbReference>
<dbReference type="NCBIfam" id="TIGR00049">
    <property type="entry name" value="iron-sulfur cluster assembly accessory protein"/>
    <property type="match status" value="1"/>
</dbReference>
<dbReference type="InterPro" id="IPR035903">
    <property type="entry name" value="HesB-like_dom_sf"/>
</dbReference>
<feature type="domain" description="Core" evidence="2">
    <location>
        <begin position="11"/>
        <end position="111"/>
    </location>
</feature>
<name>A0A520MSA2_9GAMM</name>
<comment type="caution">
    <text evidence="3">The sequence shown here is derived from an EMBL/GenBank/DDBJ whole genome shotgun (WGS) entry which is preliminary data.</text>
</comment>
<dbReference type="AlphaFoldDB" id="A0A520MSA2"/>
<accession>A0A520MSA2</accession>
<dbReference type="Proteomes" id="UP000320146">
    <property type="component" value="Unassembled WGS sequence"/>
</dbReference>
<dbReference type="PANTHER" id="PTHR10072:SF47">
    <property type="entry name" value="PROTEIN SUFA"/>
    <property type="match status" value="1"/>
</dbReference>
<dbReference type="GO" id="GO:0051537">
    <property type="term" value="F:2 iron, 2 sulfur cluster binding"/>
    <property type="evidence" value="ECO:0007669"/>
    <property type="project" value="TreeGrafter"/>
</dbReference>
<dbReference type="EMBL" id="SHBL01000014">
    <property type="protein sequence ID" value="RZO24100.1"/>
    <property type="molecule type" value="Genomic_DNA"/>
</dbReference>
<evidence type="ECO:0000256" key="1">
    <source>
        <dbReference type="ARBA" id="ARBA00006718"/>
    </source>
</evidence>
<dbReference type="Pfam" id="PF01521">
    <property type="entry name" value="Fe-S_biosyn"/>
    <property type="match status" value="1"/>
</dbReference>
<organism evidence="3 4">
    <name type="scientific">SAR86 cluster bacterium</name>
    <dbReference type="NCBI Taxonomy" id="2030880"/>
    <lineage>
        <taxon>Bacteria</taxon>
        <taxon>Pseudomonadati</taxon>
        <taxon>Pseudomonadota</taxon>
        <taxon>Gammaproteobacteria</taxon>
        <taxon>SAR86 cluster</taxon>
    </lineage>
</organism>
<evidence type="ECO:0000313" key="3">
    <source>
        <dbReference type="EMBL" id="RZO24100.1"/>
    </source>
</evidence>
<reference evidence="3 4" key="1">
    <citation type="submission" date="2019-02" db="EMBL/GenBank/DDBJ databases">
        <title>Prokaryotic population dynamics and viral predation in marine succession experiment using metagenomics: the confinement effect.</title>
        <authorList>
            <person name="Haro-Moreno J.M."/>
            <person name="Rodriguez-Valera F."/>
            <person name="Lopez-Perez M."/>
        </authorList>
    </citation>
    <scope>NUCLEOTIDE SEQUENCE [LARGE SCALE GENOMIC DNA]</scope>
    <source>
        <strain evidence="3">MED-G166</strain>
    </source>
</reference>
<dbReference type="InterPro" id="IPR000361">
    <property type="entry name" value="ATAP_core_dom"/>
</dbReference>
<dbReference type="GO" id="GO:0016226">
    <property type="term" value="P:iron-sulfur cluster assembly"/>
    <property type="evidence" value="ECO:0007669"/>
    <property type="project" value="InterPro"/>
</dbReference>
<comment type="similarity">
    <text evidence="1">Belongs to the HesB/IscA family.</text>
</comment>
<proteinExistence type="inferred from homology"/>
<protein>
    <submittedName>
        <fullName evidence="3">Iron-sulfur cluster assembly accessory protein</fullName>
    </submittedName>
</protein>
<sequence length="131" mass="14520">MNPRKHKPELLNFTTKALAHFKHMVSMQGKENKVKLGVKKMGCNGYAYYFEFTSRANKSDHKISVDSLDFFVPSDSINVIKGSQVDFTIEGLNQGIKFINPNASAVCGCGESFTVKDEKPSPESVAAEKKN</sequence>
<evidence type="ECO:0000259" key="2">
    <source>
        <dbReference type="Pfam" id="PF01521"/>
    </source>
</evidence>
<dbReference type="GO" id="GO:0005829">
    <property type="term" value="C:cytosol"/>
    <property type="evidence" value="ECO:0007669"/>
    <property type="project" value="TreeGrafter"/>
</dbReference>
<dbReference type="PANTHER" id="PTHR10072">
    <property type="entry name" value="IRON-SULFUR CLUSTER ASSEMBLY PROTEIN"/>
    <property type="match status" value="1"/>
</dbReference>
<dbReference type="SUPFAM" id="SSF89360">
    <property type="entry name" value="HesB-like domain"/>
    <property type="match status" value="1"/>
</dbReference>
<evidence type="ECO:0000313" key="4">
    <source>
        <dbReference type="Proteomes" id="UP000320146"/>
    </source>
</evidence>
<dbReference type="InterPro" id="IPR016092">
    <property type="entry name" value="ATAP"/>
</dbReference>
<dbReference type="Gene3D" id="2.60.300.12">
    <property type="entry name" value="HesB-like domain"/>
    <property type="match status" value="1"/>
</dbReference>